<proteinExistence type="predicted"/>
<evidence type="ECO:0000256" key="1">
    <source>
        <dbReference type="SAM" id="MobiDB-lite"/>
    </source>
</evidence>
<keyword evidence="2" id="KW-0812">Transmembrane</keyword>
<dbReference type="OrthoDB" id="2455864at2"/>
<dbReference type="AlphaFoldDB" id="A0A0B5AQB4"/>
<dbReference type="EMBL" id="CP009416">
    <property type="protein sequence ID" value="AJD92430.1"/>
    <property type="molecule type" value="Genomic_DNA"/>
</dbReference>
<keyword evidence="2" id="KW-0472">Membrane</keyword>
<gene>
    <name evidence="3" type="ORF">JMA_31130</name>
</gene>
<keyword evidence="2" id="KW-1133">Transmembrane helix</keyword>
<organism evidence="3 4">
    <name type="scientific">Jeotgalibacillus malaysiensis</name>
    <dbReference type="NCBI Taxonomy" id="1508404"/>
    <lineage>
        <taxon>Bacteria</taxon>
        <taxon>Bacillati</taxon>
        <taxon>Bacillota</taxon>
        <taxon>Bacilli</taxon>
        <taxon>Bacillales</taxon>
        <taxon>Caryophanaceae</taxon>
        <taxon>Jeotgalibacillus</taxon>
    </lineage>
</organism>
<dbReference type="Proteomes" id="UP000031449">
    <property type="component" value="Chromosome"/>
</dbReference>
<feature type="transmembrane region" description="Helical" evidence="2">
    <location>
        <begin position="26"/>
        <end position="46"/>
    </location>
</feature>
<reference evidence="3 4" key="1">
    <citation type="submission" date="2014-08" db="EMBL/GenBank/DDBJ databases">
        <title>Complete genome of a marine bacteria Jeotgalibacillus malaysiensis.</title>
        <authorList>
            <person name="Yaakop A.S."/>
            <person name="Chan K.-G."/>
            <person name="Goh K.M."/>
        </authorList>
    </citation>
    <scope>NUCLEOTIDE SEQUENCE [LARGE SCALE GENOMIC DNA]</scope>
    <source>
        <strain evidence="3 4">D5</strain>
    </source>
</reference>
<protein>
    <submittedName>
        <fullName evidence="3">Uncharacterized protein</fullName>
    </submittedName>
</protein>
<evidence type="ECO:0000256" key="2">
    <source>
        <dbReference type="SAM" id="Phobius"/>
    </source>
</evidence>
<sequence>MINFIIAIAVVLGVFGGFYLITGSIGISVIAGLIGGVIAVIAVAAYTGQRKQQISQNNEAPLHTDRTPERENKTGYHPDKENERKIKDPSK</sequence>
<dbReference type="BioCyc" id="JESP1508404:G14D9-12394-MONOMER"/>
<evidence type="ECO:0000313" key="4">
    <source>
        <dbReference type="Proteomes" id="UP000031449"/>
    </source>
</evidence>
<feature type="compositionally biased region" description="Polar residues" evidence="1">
    <location>
        <begin position="49"/>
        <end position="59"/>
    </location>
</feature>
<name>A0A0B5AQB4_9BACL</name>
<dbReference type="KEGG" id="jeo:JMA_31130"/>
<evidence type="ECO:0000313" key="3">
    <source>
        <dbReference type="EMBL" id="AJD92430.1"/>
    </source>
</evidence>
<accession>A0A0B5AQB4</accession>
<dbReference type="HOGENOM" id="CLU_2423003_0_0_9"/>
<feature type="compositionally biased region" description="Basic and acidic residues" evidence="1">
    <location>
        <begin position="62"/>
        <end position="91"/>
    </location>
</feature>
<feature type="region of interest" description="Disordered" evidence="1">
    <location>
        <begin position="49"/>
        <end position="91"/>
    </location>
</feature>
<dbReference type="STRING" id="1508404.JMA_31130"/>
<keyword evidence="4" id="KW-1185">Reference proteome</keyword>